<dbReference type="Proteomes" id="UP000435138">
    <property type="component" value="Unassembled WGS sequence"/>
</dbReference>
<dbReference type="SUPFAM" id="SSF53067">
    <property type="entry name" value="Actin-like ATPase domain"/>
    <property type="match status" value="2"/>
</dbReference>
<dbReference type="GO" id="GO:0016301">
    <property type="term" value="F:kinase activity"/>
    <property type="evidence" value="ECO:0007669"/>
    <property type="project" value="UniProtKB-KW"/>
</dbReference>
<dbReference type="Pfam" id="PF01869">
    <property type="entry name" value="BcrAD_BadFG"/>
    <property type="match status" value="1"/>
</dbReference>
<reference evidence="2 3" key="1">
    <citation type="submission" date="2019-11" db="EMBL/GenBank/DDBJ databases">
        <title>Genome analysis of Rhizobacterium cereale a novel genus and species isolated from maize roots in North Spain.</title>
        <authorList>
            <person name="Menendez E."/>
            <person name="Flores-Felix J.D."/>
            <person name="Ramirez-Bahena M.-H."/>
            <person name="Igual J.M."/>
            <person name="Garcia-Fraile P."/>
            <person name="Peix A."/>
            <person name="Velazquez E."/>
        </authorList>
    </citation>
    <scope>NUCLEOTIDE SEQUENCE [LARGE SCALE GENOMIC DNA]</scope>
    <source>
        <strain evidence="2 3">RZME27</strain>
    </source>
</reference>
<feature type="domain" description="ATPase BadF/BadG/BcrA/BcrD type" evidence="1">
    <location>
        <begin position="6"/>
        <end position="260"/>
    </location>
</feature>
<protein>
    <submittedName>
        <fullName evidence="2">N-acetylglucosamine kinase</fullName>
    </submittedName>
</protein>
<dbReference type="Gene3D" id="3.30.420.40">
    <property type="match status" value="2"/>
</dbReference>
<gene>
    <name evidence="2" type="ORF">GAO09_02700</name>
</gene>
<name>A0A6A8A1U7_9HYPH</name>
<dbReference type="PANTHER" id="PTHR43190">
    <property type="entry name" value="N-ACETYL-D-GLUCOSAMINE KINASE"/>
    <property type="match status" value="1"/>
</dbReference>
<dbReference type="PANTHER" id="PTHR43190:SF3">
    <property type="entry name" value="N-ACETYL-D-GLUCOSAMINE KINASE"/>
    <property type="match status" value="1"/>
</dbReference>
<dbReference type="InterPro" id="IPR043129">
    <property type="entry name" value="ATPase_NBD"/>
</dbReference>
<comment type="caution">
    <text evidence="2">The sequence shown here is derived from an EMBL/GenBank/DDBJ whole genome shotgun (WGS) entry which is preliminary data.</text>
</comment>
<dbReference type="InterPro" id="IPR052519">
    <property type="entry name" value="Euk-type_GlcNAc_Kinase"/>
</dbReference>
<proteinExistence type="predicted"/>
<evidence type="ECO:0000313" key="2">
    <source>
        <dbReference type="EMBL" id="MQY44982.1"/>
    </source>
</evidence>
<evidence type="ECO:0000259" key="1">
    <source>
        <dbReference type="Pfam" id="PF01869"/>
    </source>
</evidence>
<dbReference type="EMBL" id="WIXI01000022">
    <property type="protein sequence ID" value="MQY44982.1"/>
    <property type="molecule type" value="Genomic_DNA"/>
</dbReference>
<keyword evidence="2" id="KW-0418">Kinase</keyword>
<dbReference type="AlphaFoldDB" id="A0A6A8A1U7"/>
<dbReference type="InterPro" id="IPR002731">
    <property type="entry name" value="ATPase_BadF"/>
</dbReference>
<evidence type="ECO:0000313" key="3">
    <source>
        <dbReference type="Proteomes" id="UP000435138"/>
    </source>
</evidence>
<dbReference type="RefSeq" id="WP_153352491.1">
    <property type="nucleotide sequence ID" value="NZ_JAYKOO010000003.1"/>
</dbReference>
<keyword evidence="2" id="KW-0808">Transferase</keyword>
<accession>A0A6A8A1U7</accession>
<keyword evidence="3" id="KW-1185">Reference proteome</keyword>
<dbReference type="CDD" id="cd24082">
    <property type="entry name" value="ASKHA_NBD_GspK-like"/>
    <property type="match status" value="1"/>
</dbReference>
<sequence>MPNYILGIDGGGTSCRAAVADADGRILGRGKSGASNILSDPDNALRHIDEAARLAFRDAGLSEHLVSTSSALLGLAGNNVGDAVNYVLARLPFQRSKIVNDGLIALEGAVGSEDGAIAILGTGTICLARRGAELTSIGGWGFQVSDLGSGARLGHAALQECLLAHDGVRSVTPLSAELLAEFGNDPEQVVGFARKASPGEFGRYAPRVFFAAERGDETALRILHAAAGEVDAALDAVAAVMQGEGRLCLLGGLAGLYPVYLAERHRNRLSEPLADALTGAVSLAVSELTSEGTDR</sequence>
<organism evidence="2 3">
    <name type="scientific">Endobacterium cereale</name>
    <dbReference type="NCBI Taxonomy" id="2663029"/>
    <lineage>
        <taxon>Bacteria</taxon>
        <taxon>Pseudomonadati</taxon>
        <taxon>Pseudomonadota</taxon>
        <taxon>Alphaproteobacteria</taxon>
        <taxon>Hyphomicrobiales</taxon>
        <taxon>Rhizobiaceae</taxon>
        <taxon>Endobacterium</taxon>
    </lineage>
</organism>